<organism evidence="1 2">
    <name type="scientific">Helianthus annuus</name>
    <name type="common">Common sunflower</name>
    <dbReference type="NCBI Taxonomy" id="4232"/>
    <lineage>
        <taxon>Eukaryota</taxon>
        <taxon>Viridiplantae</taxon>
        <taxon>Streptophyta</taxon>
        <taxon>Embryophyta</taxon>
        <taxon>Tracheophyta</taxon>
        <taxon>Spermatophyta</taxon>
        <taxon>Magnoliopsida</taxon>
        <taxon>eudicotyledons</taxon>
        <taxon>Gunneridae</taxon>
        <taxon>Pentapetalae</taxon>
        <taxon>asterids</taxon>
        <taxon>campanulids</taxon>
        <taxon>Asterales</taxon>
        <taxon>Asteraceae</taxon>
        <taxon>Asteroideae</taxon>
        <taxon>Heliantheae alliance</taxon>
        <taxon>Heliantheae</taxon>
        <taxon>Helianthus</taxon>
    </lineage>
</organism>
<dbReference type="EMBL" id="MNCJ02000323">
    <property type="protein sequence ID" value="KAF5793694.1"/>
    <property type="molecule type" value="Genomic_DNA"/>
</dbReference>
<reference evidence="1" key="1">
    <citation type="journal article" date="2017" name="Nature">
        <title>The sunflower genome provides insights into oil metabolism, flowering and Asterid evolution.</title>
        <authorList>
            <person name="Badouin H."/>
            <person name="Gouzy J."/>
            <person name="Grassa C.J."/>
            <person name="Murat F."/>
            <person name="Staton S.E."/>
            <person name="Cottret L."/>
            <person name="Lelandais-Briere C."/>
            <person name="Owens G.L."/>
            <person name="Carrere S."/>
            <person name="Mayjonade B."/>
            <person name="Legrand L."/>
            <person name="Gill N."/>
            <person name="Kane N.C."/>
            <person name="Bowers J.E."/>
            <person name="Hubner S."/>
            <person name="Bellec A."/>
            <person name="Berard A."/>
            <person name="Berges H."/>
            <person name="Blanchet N."/>
            <person name="Boniface M.C."/>
            <person name="Brunel D."/>
            <person name="Catrice O."/>
            <person name="Chaidir N."/>
            <person name="Claudel C."/>
            <person name="Donnadieu C."/>
            <person name="Faraut T."/>
            <person name="Fievet G."/>
            <person name="Helmstetter N."/>
            <person name="King M."/>
            <person name="Knapp S.J."/>
            <person name="Lai Z."/>
            <person name="Le Paslier M.C."/>
            <person name="Lippi Y."/>
            <person name="Lorenzon L."/>
            <person name="Mandel J.R."/>
            <person name="Marage G."/>
            <person name="Marchand G."/>
            <person name="Marquand E."/>
            <person name="Bret-Mestries E."/>
            <person name="Morien E."/>
            <person name="Nambeesan S."/>
            <person name="Nguyen T."/>
            <person name="Pegot-Espagnet P."/>
            <person name="Pouilly N."/>
            <person name="Raftis F."/>
            <person name="Sallet E."/>
            <person name="Schiex T."/>
            <person name="Thomas J."/>
            <person name="Vandecasteele C."/>
            <person name="Vares D."/>
            <person name="Vear F."/>
            <person name="Vautrin S."/>
            <person name="Crespi M."/>
            <person name="Mangin B."/>
            <person name="Burke J.M."/>
            <person name="Salse J."/>
            <person name="Munos S."/>
            <person name="Vincourt P."/>
            <person name="Rieseberg L.H."/>
            <person name="Langlade N.B."/>
        </authorList>
    </citation>
    <scope>NUCLEOTIDE SEQUENCE</scope>
    <source>
        <tissue evidence="1">Leaves</tissue>
    </source>
</reference>
<sequence length="64" mass="7420">MTYVADRIQRVYSRKNRAKQVGPDVFGPEHFNYIFGLWLDPLSQHSNEIVEWSGAVHDQVSRSS</sequence>
<protein>
    <submittedName>
        <fullName evidence="1">Uncharacterized protein</fullName>
    </submittedName>
</protein>
<dbReference type="Gramene" id="mRNA:HanXRQr2_Chr08g0319361">
    <property type="protein sequence ID" value="CDS:HanXRQr2_Chr08g0319361.1"/>
    <property type="gene ID" value="HanXRQr2_Chr08g0319361"/>
</dbReference>
<dbReference type="AlphaFoldDB" id="A0A9K3ICK7"/>
<accession>A0A9K3ICK7</accession>
<name>A0A9K3ICK7_HELAN</name>
<gene>
    <name evidence="1" type="ORF">HanXRQr2_Chr08g0319361</name>
</gene>
<evidence type="ECO:0000313" key="1">
    <source>
        <dbReference type="EMBL" id="KAF5793694.1"/>
    </source>
</evidence>
<dbReference type="Proteomes" id="UP000215914">
    <property type="component" value="Unassembled WGS sequence"/>
</dbReference>
<evidence type="ECO:0000313" key="2">
    <source>
        <dbReference type="Proteomes" id="UP000215914"/>
    </source>
</evidence>
<keyword evidence="2" id="KW-1185">Reference proteome</keyword>
<proteinExistence type="predicted"/>
<comment type="caution">
    <text evidence="1">The sequence shown here is derived from an EMBL/GenBank/DDBJ whole genome shotgun (WGS) entry which is preliminary data.</text>
</comment>
<reference evidence="1" key="2">
    <citation type="submission" date="2020-06" db="EMBL/GenBank/DDBJ databases">
        <title>Helianthus annuus Genome sequencing and assembly Release 2.</title>
        <authorList>
            <person name="Gouzy J."/>
            <person name="Langlade N."/>
            <person name="Munos S."/>
        </authorList>
    </citation>
    <scope>NUCLEOTIDE SEQUENCE</scope>
    <source>
        <tissue evidence="1">Leaves</tissue>
    </source>
</reference>